<evidence type="ECO:0000256" key="2">
    <source>
        <dbReference type="ARBA" id="ARBA00022692"/>
    </source>
</evidence>
<evidence type="ECO:0000313" key="7">
    <source>
        <dbReference type="Proteomes" id="UP001274321"/>
    </source>
</evidence>
<dbReference type="Pfam" id="PF01925">
    <property type="entry name" value="TauE"/>
    <property type="match status" value="1"/>
</dbReference>
<accession>A0ABU4RUR0</accession>
<evidence type="ECO:0000256" key="3">
    <source>
        <dbReference type="ARBA" id="ARBA00022989"/>
    </source>
</evidence>
<keyword evidence="5" id="KW-1003">Cell membrane</keyword>
<dbReference type="PANTHER" id="PTHR43483">
    <property type="entry name" value="MEMBRANE TRANSPORTER PROTEIN HI_0806-RELATED"/>
    <property type="match status" value="1"/>
</dbReference>
<keyword evidence="2 5" id="KW-0812">Transmembrane</keyword>
<evidence type="ECO:0000256" key="5">
    <source>
        <dbReference type="RuleBase" id="RU363041"/>
    </source>
</evidence>
<protein>
    <recommendedName>
        <fullName evidence="5">Probable membrane transporter protein</fullName>
    </recommendedName>
</protein>
<comment type="subcellular location">
    <subcellularLocation>
        <location evidence="5">Cell membrane</location>
        <topology evidence="5">Multi-pass membrane protein</topology>
    </subcellularLocation>
    <subcellularLocation>
        <location evidence="1">Membrane</location>
        <topology evidence="1">Multi-pass membrane protein</topology>
    </subcellularLocation>
</comment>
<comment type="similarity">
    <text evidence="5">Belongs to the 4-toluene sulfonate uptake permease (TSUP) (TC 2.A.102) family.</text>
</comment>
<dbReference type="EMBL" id="JAXAFJ010000006">
    <property type="protein sequence ID" value="MDX6806596.1"/>
    <property type="molecule type" value="Genomic_DNA"/>
</dbReference>
<reference evidence="6 7" key="1">
    <citation type="submission" date="2023-11" db="EMBL/GenBank/DDBJ databases">
        <authorList>
            <person name="Bao R."/>
        </authorList>
    </citation>
    <scope>NUCLEOTIDE SEQUENCE [LARGE SCALE GENOMIC DNA]</scope>
    <source>
        <strain evidence="6 7">PJ23</strain>
    </source>
</reference>
<evidence type="ECO:0000256" key="4">
    <source>
        <dbReference type="ARBA" id="ARBA00023136"/>
    </source>
</evidence>
<organism evidence="6 7">
    <name type="scientific">Terrihabitans rhizophilus</name>
    <dbReference type="NCBI Taxonomy" id="3092662"/>
    <lineage>
        <taxon>Bacteria</taxon>
        <taxon>Pseudomonadati</taxon>
        <taxon>Pseudomonadota</taxon>
        <taxon>Alphaproteobacteria</taxon>
        <taxon>Hyphomicrobiales</taxon>
        <taxon>Terrihabitans</taxon>
    </lineage>
</organism>
<evidence type="ECO:0000313" key="6">
    <source>
        <dbReference type="EMBL" id="MDX6806596.1"/>
    </source>
</evidence>
<comment type="caution">
    <text evidence="6">The sequence shown here is derived from an EMBL/GenBank/DDBJ whole genome shotgun (WGS) entry which is preliminary data.</text>
</comment>
<dbReference type="PANTHER" id="PTHR43483:SF3">
    <property type="entry name" value="MEMBRANE TRANSPORTER PROTEIN HI_0806-RELATED"/>
    <property type="match status" value="1"/>
</dbReference>
<keyword evidence="7" id="KW-1185">Reference proteome</keyword>
<dbReference type="RefSeq" id="WP_319844725.1">
    <property type="nucleotide sequence ID" value="NZ_JAXAFJ010000006.1"/>
</dbReference>
<feature type="transmembrane region" description="Helical" evidence="5">
    <location>
        <begin position="258"/>
        <end position="278"/>
    </location>
</feature>
<feature type="transmembrane region" description="Helical" evidence="5">
    <location>
        <begin position="158"/>
        <end position="181"/>
    </location>
</feature>
<feature type="transmembrane region" description="Helical" evidence="5">
    <location>
        <begin position="12"/>
        <end position="45"/>
    </location>
</feature>
<dbReference type="InterPro" id="IPR002781">
    <property type="entry name" value="TM_pro_TauE-like"/>
</dbReference>
<feature type="transmembrane region" description="Helical" evidence="5">
    <location>
        <begin position="120"/>
        <end position="138"/>
    </location>
</feature>
<feature type="transmembrane region" description="Helical" evidence="5">
    <location>
        <begin position="57"/>
        <end position="75"/>
    </location>
</feature>
<proteinExistence type="inferred from homology"/>
<name>A0ABU4RUR0_9HYPH</name>
<dbReference type="Proteomes" id="UP001274321">
    <property type="component" value="Unassembled WGS sequence"/>
</dbReference>
<gene>
    <name evidence="6" type="ORF">SCD90_11010</name>
</gene>
<sequence length="279" mass="28241">MSLFGIAAGDLAVLVGSMLAAGVASGVLAGMLGVGGGAVIVPVLYQLFTFLDVPDEVRMHLCVGTSLAVIIPTSIRSLMSHHRRGAVDFKALRIWAVPVAVGTALGTLLAALIPSAGLELAFAVFGIVIGLQMLVLGTRTLKVRDDLPGPAGMSAYGLAIGLFSSLIGIGGGSLGNIVFAIHGRSMHQAVGTGAGLGLLISVPGAIGFMIAGWPEMAILPPLSVGYVSAIGALLLAPVAMLTAPLGVRIAHGFSSRQLEIALGTFLLLMGARFLFGVLV</sequence>
<feature type="transmembrane region" description="Helical" evidence="5">
    <location>
        <begin position="193"/>
        <end position="213"/>
    </location>
</feature>
<keyword evidence="4 5" id="KW-0472">Membrane</keyword>
<feature type="transmembrane region" description="Helical" evidence="5">
    <location>
        <begin position="95"/>
        <end position="113"/>
    </location>
</feature>
<keyword evidence="3 5" id="KW-1133">Transmembrane helix</keyword>
<evidence type="ECO:0000256" key="1">
    <source>
        <dbReference type="ARBA" id="ARBA00004141"/>
    </source>
</evidence>
<feature type="transmembrane region" description="Helical" evidence="5">
    <location>
        <begin position="225"/>
        <end position="246"/>
    </location>
</feature>